<dbReference type="FunFam" id="3.40.50.970:FF:000039">
    <property type="entry name" value="Indolepyruvate oxidoreductase subunit IorA"/>
    <property type="match status" value="1"/>
</dbReference>
<evidence type="ECO:0000313" key="7">
    <source>
        <dbReference type="Proteomes" id="UP000007488"/>
    </source>
</evidence>
<feature type="binding site" evidence="4">
    <location>
        <position position="597"/>
    </location>
    <ligand>
        <name>[4Fe-4S] cluster</name>
        <dbReference type="ChEBI" id="CHEBI:49883"/>
        <label>2</label>
    </ligand>
</feature>
<name>F0T0Y1_SYNGF</name>
<evidence type="ECO:0000256" key="1">
    <source>
        <dbReference type="ARBA" id="ARBA00022723"/>
    </source>
</evidence>
<keyword evidence="1 3" id="KW-0479">Metal-binding</keyword>
<dbReference type="SUPFAM" id="SSF54862">
    <property type="entry name" value="4Fe-4S ferredoxins"/>
    <property type="match status" value="1"/>
</dbReference>
<comment type="cofactor">
    <cofactor evidence="3 4">
        <name>[4Fe-4S] cluster</name>
        <dbReference type="ChEBI" id="CHEBI:49883"/>
    </cofactor>
    <text evidence="3 4">Binds 2 [4Fe-4S] clusters. In this family the first cluster has a non-standard and varying [4Fe-4S] binding motif CX(2)CX(2)CX(4-5)CP.</text>
</comment>
<dbReference type="GO" id="GO:0046872">
    <property type="term" value="F:metal ion binding"/>
    <property type="evidence" value="ECO:0007669"/>
    <property type="project" value="UniProtKB-UniRule"/>
</dbReference>
<dbReference type="PANTHER" id="PTHR43710">
    <property type="entry name" value="2-HYDROXYACYL-COA LYASE"/>
    <property type="match status" value="1"/>
</dbReference>
<keyword evidence="3 4" id="KW-0004">4Fe-4S</keyword>
<dbReference type="eggNOG" id="COG4231">
    <property type="taxonomic scope" value="Bacteria"/>
</dbReference>
<dbReference type="PIRSF" id="PIRSF006439">
    <property type="entry name" value="Indolepyruvate_ferr_oxidored"/>
    <property type="match status" value="1"/>
</dbReference>
<dbReference type="InterPro" id="IPR017896">
    <property type="entry name" value="4Fe4S_Fe-S-bd"/>
</dbReference>
<dbReference type="InterPro" id="IPR045025">
    <property type="entry name" value="HACL1-like"/>
</dbReference>
<feature type="binding site" evidence="4">
    <location>
        <position position="594"/>
    </location>
    <ligand>
        <name>[4Fe-4S] cluster</name>
        <dbReference type="ChEBI" id="CHEBI:49883"/>
        <label>2</label>
    </ligand>
</feature>
<dbReference type="CDD" id="cd07034">
    <property type="entry name" value="TPP_PYR_PFOR_IOR-alpha_like"/>
    <property type="match status" value="1"/>
</dbReference>
<dbReference type="InterPro" id="IPR011766">
    <property type="entry name" value="TPP_enzyme_TPP-bd"/>
</dbReference>
<comment type="function">
    <text evidence="3">Catalyzes the ferredoxin-dependent oxidative decarboxylation of arylpyruvates.</text>
</comment>
<dbReference type="OrthoDB" id="9804603at2"/>
<feature type="binding site" evidence="4">
    <location>
        <position position="574"/>
    </location>
    <ligand>
        <name>[4Fe-4S] cluster</name>
        <dbReference type="ChEBI" id="CHEBI:49883"/>
        <label>2</label>
    </ligand>
</feature>
<feature type="binding site" evidence="4">
    <location>
        <position position="568"/>
    </location>
    <ligand>
        <name>[4Fe-4S] cluster</name>
        <dbReference type="ChEBI" id="CHEBI:49883"/>
        <label>1</label>
    </ligand>
</feature>
<dbReference type="Pfam" id="PF01855">
    <property type="entry name" value="POR_N"/>
    <property type="match status" value="1"/>
</dbReference>
<feature type="binding site" evidence="4">
    <location>
        <position position="562"/>
    </location>
    <ligand>
        <name>[4Fe-4S] cluster</name>
        <dbReference type="ChEBI" id="CHEBI:49883"/>
        <label>1</label>
    </ligand>
</feature>
<dbReference type="PROSITE" id="PS51379">
    <property type="entry name" value="4FE4S_FER_2"/>
    <property type="match status" value="2"/>
</dbReference>
<protein>
    <recommendedName>
        <fullName evidence="3">Indolepyruvate oxidoreductase subunit IorA</fullName>
        <shortName evidence="3">IOR</shortName>
        <ecNumber evidence="3">1.2.7.8</ecNumber>
    </recommendedName>
    <alternativeName>
        <fullName evidence="3">Indolepyruvate ferredoxin oxidoreductase subunit alpha</fullName>
    </alternativeName>
</protein>
<proteinExistence type="predicted"/>
<reference evidence="6 7" key="1">
    <citation type="journal article" date="2011" name="Stand. Genomic Sci.">
        <title>Complete genome sequence of Syntrophobotulus glycolicus type strain (FlGlyR).</title>
        <authorList>
            <person name="Han C."/>
            <person name="Mwirichia R."/>
            <person name="Chertkov O."/>
            <person name="Held B."/>
            <person name="Lapidus A."/>
            <person name="Nolan M."/>
            <person name="Lucas S."/>
            <person name="Hammon N."/>
            <person name="Deshpande S."/>
            <person name="Cheng J.F."/>
            <person name="Tapia R."/>
            <person name="Goodwin L."/>
            <person name="Pitluck S."/>
            <person name="Huntemann M."/>
            <person name="Liolios K."/>
            <person name="Ivanova N."/>
            <person name="Pagani I."/>
            <person name="Mavromatis K."/>
            <person name="Ovchinikova G."/>
            <person name="Pati A."/>
            <person name="Chen A."/>
            <person name="Palaniappan K."/>
            <person name="Land M."/>
            <person name="Hauser L."/>
            <person name="Brambilla E.M."/>
            <person name="Rohde M."/>
            <person name="Spring S."/>
            <person name="Sikorski J."/>
            <person name="Goker M."/>
            <person name="Woyke T."/>
            <person name="Bristow J."/>
            <person name="Eisen J.A."/>
            <person name="Markowitz V."/>
            <person name="Hugenholtz P."/>
            <person name="Kyrpides N.C."/>
            <person name="Klenk H.P."/>
            <person name="Detter J.C."/>
        </authorList>
    </citation>
    <scope>NUCLEOTIDE SEQUENCE [LARGE SCALE GENOMIC DNA]</scope>
    <source>
        <strain evidence="7">DSM 8271 / FlGlyR</strain>
    </source>
</reference>
<accession>F0T0Y1</accession>
<evidence type="ECO:0000256" key="3">
    <source>
        <dbReference type="PIRNR" id="PIRNR006439"/>
    </source>
</evidence>
<dbReference type="GO" id="GO:0051539">
    <property type="term" value="F:4 iron, 4 sulfur cluster binding"/>
    <property type="evidence" value="ECO:0007669"/>
    <property type="project" value="UniProtKB-UniRule"/>
</dbReference>
<dbReference type="GO" id="GO:0030976">
    <property type="term" value="F:thiamine pyrophosphate binding"/>
    <property type="evidence" value="ECO:0007669"/>
    <property type="project" value="InterPro"/>
</dbReference>
<dbReference type="AlphaFoldDB" id="F0T0Y1"/>
<keyword evidence="7" id="KW-1185">Reference proteome</keyword>
<dbReference type="NCBIfam" id="TIGR03336">
    <property type="entry name" value="IOR_alpha"/>
    <property type="match status" value="1"/>
</dbReference>
<gene>
    <name evidence="6" type="ordered locus">Sgly_3084</name>
</gene>
<dbReference type="CDD" id="cd02008">
    <property type="entry name" value="TPP_IOR_alpha"/>
    <property type="match status" value="1"/>
</dbReference>
<evidence type="ECO:0000256" key="4">
    <source>
        <dbReference type="PIRSR" id="PIRSR006439-50"/>
    </source>
</evidence>
<feature type="domain" description="4Fe-4S ferredoxin-type" evidence="5">
    <location>
        <begin position="582"/>
        <end position="611"/>
    </location>
</feature>
<dbReference type="PANTHER" id="PTHR43710:SF6">
    <property type="entry name" value="INDOLEPYRUVATE OXIDOREDUCTASE SUBUNIT IORA"/>
    <property type="match status" value="1"/>
</dbReference>
<keyword evidence="3" id="KW-0813">Transport</keyword>
<keyword evidence="3" id="KW-0249">Electron transport</keyword>
<dbReference type="Pfam" id="PF02775">
    <property type="entry name" value="TPP_enzyme_C"/>
    <property type="match status" value="1"/>
</dbReference>
<dbReference type="InterPro" id="IPR002880">
    <property type="entry name" value="Pyrv_Fd/Flavodoxin_OxRdtase_N"/>
</dbReference>
<dbReference type="Gene3D" id="3.40.50.970">
    <property type="match status" value="2"/>
</dbReference>
<keyword evidence="3 4" id="KW-0411">Iron-sulfur</keyword>
<evidence type="ECO:0000313" key="6">
    <source>
        <dbReference type="EMBL" id="ADY57352.1"/>
    </source>
</evidence>
<dbReference type="EC" id="1.2.7.8" evidence="3"/>
<dbReference type="SUPFAM" id="SSF52518">
    <property type="entry name" value="Thiamin diphosphate-binding fold (THDP-binding)"/>
    <property type="match status" value="2"/>
</dbReference>
<dbReference type="STRING" id="645991.Sgly_3084"/>
<keyword evidence="2 3" id="KW-0560">Oxidoreductase</keyword>
<feature type="binding site" evidence="4">
    <location>
        <position position="565"/>
    </location>
    <ligand>
        <name>[4Fe-4S] cluster</name>
        <dbReference type="ChEBI" id="CHEBI:49883"/>
        <label>1</label>
    </ligand>
</feature>
<keyword evidence="3 4" id="KW-0408">Iron</keyword>
<evidence type="ECO:0000256" key="2">
    <source>
        <dbReference type="ARBA" id="ARBA00023002"/>
    </source>
</evidence>
<evidence type="ECO:0000259" key="5">
    <source>
        <dbReference type="PROSITE" id="PS51379"/>
    </source>
</evidence>
<dbReference type="InterPro" id="IPR017721">
    <property type="entry name" value="IorA"/>
</dbReference>
<organism evidence="6 7">
    <name type="scientific">Syntrophobotulus glycolicus (strain DSM 8271 / FlGlyR)</name>
    <dbReference type="NCBI Taxonomy" id="645991"/>
    <lineage>
        <taxon>Bacteria</taxon>
        <taxon>Bacillati</taxon>
        <taxon>Bacillota</taxon>
        <taxon>Clostridia</taxon>
        <taxon>Eubacteriales</taxon>
        <taxon>Desulfitobacteriaceae</taxon>
        <taxon>Syntrophobotulus</taxon>
    </lineage>
</organism>
<dbReference type="EMBL" id="CP002547">
    <property type="protein sequence ID" value="ADY57352.1"/>
    <property type="molecule type" value="Genomic_DNA"/>
</dbReference>
<sequence>MSKNLLMGNEAVGIGAIMAGVNLVSGYPGTPSTEILETIARLNTGDIYVEWSVNEKVAMEVGAGASYAGGRVLVTMKQVGLNVASDPLMSLSYVGVNGGLVIAVADDPGPISSQTEQDTRHYGKFANLPVFDPSTPEEGFLMVQEAFRLSEEIKMPVILRLATRVCHACAVLEVPDDLMAARVKHHPGGFVKGPEWVIFPPLAYRKHLYIEEVQLKLAGDFAHFPFNHLSGSGTTGVITGGNSYNLVAEVIADLDLEMKVLKIGTPYPFPEAIALEFMAGLDTVIAVEELDGVLEEAILKASAALDRRPALFGKKSGHLPVAGELSYEIIKKALEELTAKAGQPDQTGINHRTAERAGSPAISFPGRPPVLCAGCPHRASFYAVTKAVNRTDTVFTGDIGCYTLGNTKPLDAVDTCLCMGAGITIAQGLYHIQPDKKHVAFIGDSTFFHSGLTGVINAVYNRADITVIVLDNSTTAMTGHQPHPGLGKTMMKGSSFRIDIPALLKACGMEAVFTADPLDLPQALAAAKEAVQYAGPSAVVYRSPCIAMVKDRWIVEVDRKVCTTCGKCLRETGCPALVQDQEGIAIDQAICAGCGLCAQICALRAIKVRTERGEEGSCQNRN</sequence>
<dbReference type="GO" id="GO:0043805">
    <property type="term" value="F:indolepyruvate ferredoxin oxidoreductase activity"/>
    <property type="evidence" value="ECO:0007669"/>
    <property type="project" value="UniProtKB-UniRule"/>
</dbReference>
<feature type="domain" description="4Fe-4S ferredoxin-type" evidence="5">
    <location>
        <begin position="553"/>
        <end position="575"/>
    </location>
</feature>
<dbReference type="RefSeq" id="WP_013626124.1">
    <property type="nucleotide sequence ID" value="NC_015172.1"/>
</dbReference>
<feature type="binding site" evidence="4">
    <location>
        <position position="591"/>
    </location>
    <ligand>
        <name>[4Fe-4S] cluster</name>
        <dbReference type="ChEBI" id="CHEBI:49883"/>
        <label>2</label>
    </ligand>
</feature>
<comment type="catalytic activity">
    <reaction evidence="3">
        <text>indole-3-pyruvate + 2 oxidized [2Fe-2S]-[ferredoxin] + CoA = (indol-3-yl)acetyl-CoA + 2 reduced [2Fe-2S]-[ferredoxin] + CO2 + H(+)</text>
        <dbReference type="Rhea" id="RHEA:12645"/>
        <dbReference type="Rhea" id="RHEA-COMP:10000"/>
        <dbReference type="Rhea" id="RHEA-COMP:10001"/>
        <dbReference type="ChEBI" id="CHEBI:15378"/>
        <dbReference type="ChEBI" id="CHEBI:16526"/>
        <dbReference type="ChEBI" id="CHEBI:17640"/>
        <dbReference type="ChEBI" id="CHEBI:33737"/>
        <dbReference type="ChEBI" id="CHEBI:33738"/>
        <dbReference type="ChEBI" id="CHEBI:57271"/>
        <dbReference type="ChEBI" id="CHEBI:57287"/>
        <dbReference type="EC" id="1.2.7.8"/>
    </reaction>
</comment>
<feature type="binding site" evidence="4">
    <location>
        <position position="601"/>
    </location>
    <ligand>
        <name>[4Fe-4S] cluster</name>
        <dbReference type="ChEBI" id="CHEBI:49883"/>
        <label>1</label>
    </ligand>
</feature>
<dbReference type="Gene3D" id="3.30.70.20">
    <property type="match status" value="1"/>
</dbReference>
<reference evidence="7" key="2">
    <citation type="submission" date="2011-02" db="EMBL/GenBank/DDBJ databases">
        <title>The complete genome of Syntrophobotulus glycolicus DSM 8271.</title>
        <authorList>
            <person name="Lucas S."/>
            <person name="Copeland A."/>
            <person name="Lapidus A."/>
            <person name="Bruce D."/>
            <person name="Goodwin L."/>
            <person name="Pitluck S."/>
            <person name="Kyrpides N."/>
            <person name="Mavromatis K."/>
            <person name="Pagani I."/>
            <person name="Ivanova N."/>
            <person name="Mikhailova N."/>
            <person name="Chertkov O."/>
            <person name="Held B."/>
            <person name="Detter J.C."/>
            <person name="Tapia R."/>
            <person name="Han C."/>
            <person name="Land M."/>
            <person name="Hauser L."/>
            <person name="Markowitz V."/>
            <person name="Cheng J.-F."/>
            <person name="Hugenholtz P."/>
            <person name="Woyke T."/>
            <person name="Wu D."/>
            <person name="Spring S."/>
            <person name="Schroeder M."/>
            <person name="Brambilla E."/>
            <person name="Klenk H.-P."/>
            <person name="Eisen J.A."/>
        </authorList>
    </citation>
    <scope>NUCLEOTIDE SEQUENCE [LARGE SCALE GENOMIC DNA]</scope>
    <source>
        <strain evidence="7">DSM 8271 / FlGlyR</strain>
    </source>
</reference>
<dbReference type="KEGG" id="sgy:Sgly_3084"/>
<dbReference type="HOGENOM" id="CLU_017727_0_0_9"/>
<dbReference type="InterPro" id="IPR029061">
    <property type="entry name" value="THDP-binding"/>
</dbReference>
<dbReference type="Proteomes" id="UP000007488">
    <property type="component" value="Chromosome"/>
</dbReference>